<dbReference type="InterPro" id="IPR018247">
    <property type="entry name" value="EF_Hand_1_Ca_BS"/>
</dbReference>
<organism evidence="5 6">
    <name type="scientific">Cucurbita argyrosperma subsp. sororia</name>
    <dbReference type="NCBI Taxonomy" id="37648"/>
    <lineage>
        <taxon>Eukaryota</taxon>
        <taxon>Viridiplantae</taxon>
        <taxon>Streptophyta</taxon>
        <taxon>Embryophyta</taxon>
        <taxon>Tracheophyta</taxon>
        <taxon>Spermatophyta</taxon>
        <taxon>Magnoliopsida</taxon>
        <taxon>eudicotyledons</taxon>
        <taxon>Gunneridae</taxon>
        <taxon>Pentapetalae</taxon>
        <taxon>rosids</taxon>
        <taxon>fabids</taxon>
        <taxon>Cucurbitales</taxon>
        <taxon>Cucurbitaceae</taxon>
        <taxon>Cucurbiteae</taxon>
        <taxon>Cucurbita</taxon>
    </lineage>
</organism>
<dbReference type="EMBL" id="JAGKQH010000012">
    <property type="protein sequence ID" value="KAG6585663.1"/>
    <property type="molecule type" value="Genomic_DNA"/>
</dbReference>
<dbReference type="InterPro" id="IPR039647">
    <property type="entry name" value="EF_hand_pair_protein_CML-like"/>
</dbReference>
<keyword evidence="6" id="KW-1185">Reference proteome</keyword>
<dbReference type="Pfam" id="PF13499">
    <property type="entry name" value="EF-hand_7"/>
    <property type="match status" value="1"/>
</dbReference>
<evidence type="ECO:0000256" key="1">
    <source>
        <dbReference type="ARBA" id="ARBA00022723"/>
    </source>
</evidence>
<reference evidence="5 6" key="1">
    <citation type="journal article" date="2021" name="Hortic Res">
        <title>The domestication of Cucurbita argyrosperma as revealed by the genome of its wild relative.</title>
        <authorList>
            <person name="Barrera-Redondo J."/>
            <person name="Sanchez-de la Vega G."/>
            <person name="Aguirre-Liguori J.A."/>
            <person name="Castellanos-Morales G."/>
            <person name="Gutierrez-Guerrero Y.T."/>
            <person name="Aguirre-Dugua X."/>
            <person name="Aguirre-Planter E."/>
            <person name="Tenaillon M.I."/>
            <person name="Lira-Saade R."/>
            <person name="Eguiarte L.E."/>
        </authorList>
    </citation>
    <scope>NUCLEOTIDE SEQUENCE [LARGE SCALE GENOMIC DNA]</scope>
    <source>
        <strain evidence="5">JBR-2021</strain>
    </source>
</reference>
<evidence type="ECO:0000313" key="5">
    <source>
        <dbReference type="EMBL" id="KAG6585663.1"/>
    </source>
</evidence>
<feature type="domain" description="EF-hand" evidence="4">
    <location>
        <begin position="52"/>
        <end position="87"/>
    </location>
</feature>
<dbReference type="Proteomes" id="UP000685013">
    <property type="component" value="Chromosome 12"/>
</dbReference>
<gene>
    <name evidence="5" type="ORF">SDJN03_18396</name>
</gene>
<dbReference type="GO" id="GO:0005509">
    <property type="term" value="F:calcium ion binding"/>
    <property type="evidence" value="ECO:0007669"/>
    <property type="project" value="InterPro"/>
</dbReference>
<dbReference type="CDD" id="cd00051">
    <property type="entry name" value="EFh"/>
    <property type="match status" value="1"/>
</dbReference>
<evidence type="ECO:0000313" key="6">
    <source>
        <dbReference type="Proteomes" id="UP000685013"/>
    </source>
</evidence>
<sequence length="133" mass="15087">MGNAKSTNYKRVLVPFTEEQLAAIFKSHDRDGDGKLSKEELKQAFNYLGSRFSSFRVKEALRAADTNGDGFISMDEMNKLIKYTKAITTSVCDETGSDVWRTRAMEYGMRRSMTKRNNNNSKHSNKDSNALTI</sequence>
<keyword evidence="2" id="KW-0677">Repeat</keyword>
<evidence type="ECO:0000256" key="3">
    <source>
        <dbReference type="SAM" id="MobiDB-lite"/>
    </source>
</evidence>
<proteinExistence type="predicted"/>
<evidence type="ECO:0000259" key="4">
    <source>
        <dbReference type="PROSITE" id="PS50222"/>
    </source>
</evidence>
<name>A0AAV6MSL7_9ROSI</name>
<dbReference type="SMART" id="SM00054">
    <property type="entry name" value="EFh"/>
    <property type="match status" value="2"/>
</dbReference>
<dbReference type="AlphaFoldDB" id="A0AAV6MSL7"/>
<keyword evidence="1" id="KW-0479">Metal-binding</keyword>
<evidence type="ECO:0000256" key="2">
    <source>
        <dbReference type="ARBA" id="ARBA00022737"/>
    </source>
</evidence>
<accession>A0AAV6MSL7</accession>
<protein>
    <recommendedName>
        <fullName evidence="4">EF-hand domain-containing protein</fullName>
    </recommendedName>
</protein>
<dbReference type="InterPro" id="IPR002048">
    <property type="entry name" value="EF_hand_dom"/>
</dbReference>
<dbReference type="PROSITE" id="PS00018">
    <property type="entry name" value="EF_HAND_1"/>
    <property type="match status" value="2"/>
</dbReference>
<feature type="domain" description="EF-hand" evidence="4">
    <location>
        <begin position="16"/>
        <end position="51"/>
    </location>
</feature>
<dbReference type="PROSITE" id="PS50222">
    <property type="entry name" value="EF_HAND_2"/>
    <property type="match status" value="2"/>
</dbReference>
<feature type="non-terminal residue" evidence="5">
    <location>
        <position position="1"/>
    </location>
</feature>
<dbReference type="PANTHER" id="PTHR10891">
    <property type="entry name" value="EF-HAND CALCIUM-BINDING DOMAIN CONTAINING PROTEIN"/>
    <property type="match status" value="1"/>
</dbReference>
<comment type="caution">
    <text evidence="5">The sequence shown here is derived from an EMBL/GenBank/DDBJ whole genome shotgun (WGS) entry which is preliminary data.</text>
</comment>
<feature type="region of interest" description="Disordered" evidence="3">
    <location>
        <begin position="111"/>
        <end position="133"/>
    </location>
</feature>